<dbReference type="Proteomes" id="UP000249873">
    <property type="component" value="Chromosome"/>
</dbReference>
<keyword evidence="4" id="KW-0969">Cilium</keyword>
<dbReference type="NCBIfam" id="NF045639">
    <property type="entry name" value="GCX_COOH"/>
    <property type="match status" value="1"/>
</dbReference>
<dbReference type="PANTHER" id="PTHR11319">
    <property type="entry name" value="G PROTEIN-COUPLED RECEPTOR-RELATED"/>
    <property type="match status" value="1"/>
</dbReference>
<dbReference type="SMART" id="SM00089">
    <property type="entry name" value="PKD"/>
    <property type="match status" value="4"/>
</dbReference>
<keyword evidence="5" id="KW-0966">Cell projection</keyword>
<keyword evidence="6" id="KW-0732">Signal</keyword>
<dbReference type="Gene3D" id="2.60.40.10">
    <property type="entry name" value="Immunoglobulins"/>
    <property type="match status" value="2"/>
</dbReference>
<dbReference type="InterPro" id="IPR007110">
    <property type="entry name" value="Ig-like_dom"/>
</dbReference>
<feature type="domain" description="Ig-like" evidence="7">
    <location>
        <begin position="1986"/>
        <end position="2094"/>
    </location>
</feature>
<evidence type="ECO:0000256" key="6">
    <source>
        <dbReference type="SAM" id="SignalP"/>
    </source>
</evidence>
<accession>A0A2Z4GAJ8</accession>
<dbReference type="InterPro" id="IPR053879">
    <property type="entry name" value="HYDIN_VesB_CFA65-like_Ig"/>
</dbReference>
<dbReference type="NCBIfam" id="NF041518">
    <property type="entry name" value="choice_anch_Q"/>
    <property type="match status" value="1"/>
</dbReference>
<evidence type="ECO:0000259" key="7">
    <source>
        <dbReference type="PROSITE" id="PS50835"/>
    </source>
</evidence>
<keyword evidence="3" id="KW-0963">Cytoplasm</keyword>
<dbReference type="GO" id="GO:0005737">
    <property type="term" value="C:cytoplasm"/>
    <property type="evidence" value="ECO:0007669"/>
    <property type="project" value="UniProtKB-SubCell"/>
</dbReference>
<dbReference type="OrthoDB" id="972285at2"/>
<dbReference type="RefSeq" id="WP_111371448.1">
    <property type="nucleotide sequence ID" value="NZ_CP029480.1"/>
</dbReference>
<evidence type="ECO:0000256" key="2">
    <source>
        <dbReference type="ARBA" id="ARBA00004496"/>
    </source>
</evidence>
<dbReference type="EMBL" id="CP029480">
    <property type="protein sequence ID" value="AWV98289.1"/>
    <property type="molecule type" value="Genomic_DNA"/>
</dbReference>
<comment type="subcellular location">
    <subcellularLocation>
        <location evidence="1">Cell projection</location>
        <location evidence="1">Cilium</location>
    </subcellularLocation>
    <subcellularLocation>
        <location evidence="2">Cytoplasm</location>
    </subcellularLocation>
</comment>
<dbReference type="KEGG" id="als:DJ013_08945"/>
<reference evidence="8 9" key="1">
    <citation type="submission" date="2018-05" db="EMBL/GenBank/DDBJ databases">
        <title>Complete genome sequence of Arcticibacterium luteifluviistationis SM1504T, a cytophagaceae bacterium isolated from Arctic surface seawater.</title>
        <authorList>
            <person name="Li Y."/>
            <person name="Qin Q.-L."/>
        </authorList>
    </citation>
    <scope>NUCLEOTIDE SEQUENCE [LARGE SCALE GENOMIC DNA]</scope>
    <source>
        <strain evidence="8 9">SM1504</strain>
    </source>
</reference>
<dbReference type="InterPro" id="IPR013783">
    <property type="entry name" value="Ig-like_fold"/>
</dbReference>
<evidence type="ECO:0000256" key="5">
    <source>
        <dbReference type="ARBA" id="ARBA00023273"/>
    </source>
</evidence>
<evidence type="ECO:0000313" key="9">
    <source>
        <dbReference type="Proteomes" id="UP000249873"/>
    </source>
</evidence>
<dbReference type="InterPro" id="IPR035986">
    <property type="entry name" value="PKD_dom_sf"/>
</dbReference>
<gene>
    <name evidence="8" type="ORF">DJ013_08945</name>
</gene>
<dbReference type="NCBIfam" id="NF012200">
    <property type="entry name" value="choice_anch_D"/>
    <property type="match status" value="1"/>
</dbReference>
<dbReference type="PROSITE" id="PS50835">
    <property type="entry name" value="IG_LIKE"/>
    <property type="match status" value="1"/>
</dbReference>
<dbReference type="PANTHER" id="PTHR11319:SF35">
    <property type="entry name" value="OUTER MEMBRANE PROTEIN PMPC-RELATED"/>
    <property type="match status" value="1"/>
</dbReference>
<feature type="signal peptide" evidence="6">
    <location>
        <begin position="1"/>
        <end position="20"/>
    </location>
</feature>
<evidence type="ECO:0000313" key="8">
    <source>
        <dbReference type="EMBL" id="AWV98289.1"/>
    </source>
</evidence>
<dbReference type="InterPro" id="IPR059226">
    <property type="entry name" value="Choice_anch_Q_dom"/>
</dbReference>
<feature type="chain" id="PRO_5016354871" description="Ig-like domain-containing protein" evidence="6">
    <location>
        <begin position="21"/>
        <end position="2581"/>
    </location>
</feature>
<evidence type="ECO:0000256" key="4">
    <source>
        <dbReference type="ARBA" id="ARBA00023069"/>
    </source>
</evidence>
<dbReference type="Pfam" id="PF22544">
    <property type="entry name" value="HYDIN_VesB_CFA65-like_Ig"/>
    <property type="match status" value="1"/>
</dbReference>
<dbReference type="InterPro" id="IPR055015">
    <property type="entry name" value="GCX_COOH"/>
</dbReference>
<protein>
    <recommendedName>
        <fullName evidence="7">Ig-like domain-containing protein</fullName>
    </recommendedName>
</protein>
<proteinExistence type="predicted"/>
<evidence type="ECO:0000256" key="1">
    <source>
        <dbReference type="ARBA" id="ARBA00004138"/>
    </source>
</evidence>
<dbReference type="SUPFAM" id="SSF49299">
    <property type="entry name" value="PKD domain"/>
    <property type="match status" value="3"/>
</dbReference>
<evidence type="ECO:0000256" key="3">
    <source>
        <dbReference type="ARBA" id="ARBA00022490"/>
    </source>
</evidence>
<name>A0A2Z4GAJ8_9BACT</name>
<sequence length="2581" mass="268297">MKRYLQIIITCLCFTSVSLAQDIYVNINATGSANNGTSWTDAYTDLQDAIDAATVNQEIWVAAGTYLPTASPDDISTDPRDKSFHIGTDMKIYGGFNGTETALSQRDWKANVTILSGDFNGDDVATGAGNTLSIYNNEENAIHVLITADLTSASIIDGFTITNGNAFDQLAFNNIDFQSKVFFRNAGGGMYNYNSSPMLNNITFVKNVVEHFGGGMFNENSSPKISNTTFTKNNSRFNAGGGMSNNNSSPTITKTKFANNNAGNSGGGMYNSGSSPEINNATFANNNSLNEGGGMYNSNSSPKISNTTFLNNSAYSGGGIANVASSPIITNSIFWNNTQNGNNAISGADIRSVTAYIPTVSYSLTQENSDFSTGTGIINNEDPLFVDATSGDFRLMACSPAINSGTTDTTGLNLGLVDLAGNDRVLNNRIDMGAYEGASAGLATPTDLLTWTGALDTVWNNACNWSPAGIPTATNDVVIPGGLPNQPTLSINNAVASTVEVKNGATFTIASGGKLELNGSKAMNSRISSLSNTGTVNNNGDLIIGNLATVGQFGLHNISIFNNNTGGTISIDSTTLEALYNTDGEFTNSSNITIGGTSSIGQYGLHNFSTFINTADGKITIDNSYNTGFYNESGIITNSAEIILGANASVGDDGLQNRGTFNNINNGKISIDSCSSRGLANIGGFVNSAEIVLGVKSTSGASGIVNYNSFLNNAEGVIKIDKTTKIGIENGINPTTTSDFLNSGKISIGKNNLIGNYGIQNISNFNNKLGGLIEIENSSIAGLYNLLGSFTNADSIIIGRNTLVGATGILNDRAIFTNEIEGIINIDNSTSTALHNFTAATFNNSAKITLGANASVGNYGLINESTFNNNTGAEVNIDNTAAAGLNNQENTFTNHAKITIGANSFVGAYGLENNAIFNNNTGGDIKIDKSGTRGLSNENGVFTNAAKITIGANGPVGQYGLYSSATFNNNTGGEINIDNATDDGLTINSGVFTNEAKITLGGIASPGFNGFFNRATFNNNAGGDIKIDNSSGIGFFNAFGTFNNHAKVSIGANASIGEYGIRSNSAFNNNLGGEINIDNSTEVGLFHDGLETFHNYSKITIGANASVGKYGLVNESTFNNNAGGEINIDSTTNTGLVNRLALSGIFTNAAKINIGTNASVGLNGISNIATFNNNSGGEINIDNSGALAFSSISGTVNNSAKLTIGANAPAGYIGLYTEGIFNNNTDGEITIDSTSSIGLWNAANTFTNHAKITIGAIASVGTYGLHNTATFNNNTGGEIKIDNASLTGLNNQGTFTNVTKLTIGAISAVGDNGILNKATFNNNTDGDISIDRSSNIGLLNQAGSFTNAAKITIGSNASVGTFGIFNDAIFNNITGGDINIDNTATFDIINQNGEFTNAASITVGEIGNGGLWNKSIFNNNACGKILLKRGKLWVSSGHTYANTGFTHVIEELENEGTFTNNGILKYGSTTGNPVINTTDSSVIVNDTLSTIFSYGGTFNGTVNGIFTDEAATVSAGTYLIDGGVDFIAACNLPSGTQTLYASITSSSCTTPVIVPFLYNNVVATPTDLLTWTGAKNTDWNEACNWSPTGIPTATNDVVIPGGLSNQPTITIDTAKAGSMKVESGAIFTIAASGKLELYGSKANFNIESYTFINSGTVENNGTLTIGIENFIDDYGLANYFHFNNNVGGEVIIDRSTEAAILNVGTITNDANITIGSNTGIGDYGFYNFSTFNNSICANLKIEQGKFRNNNGTAVTNLGYVYLADTLENEGIFTNDGLLKYGVQTGNPVINSTDSSIIVNDTLSTIFSYGATYNGTVNGIYSDETGSVSAGAFTAPNSFVPLSTLPLGSQTLYAKVTPNGNACSHVVPFYFNNFREIDVRGNYVSIANGDMSPSVSDLTDFGVAGINGGTISKIFTIVNEGTSTLTLGTNPVTKSGPHEADFTILQPSETTIAPGDSVYFDIIFDPSVFGERNATISIANDDADESPYTFAILGNSFCNVPPTASISDSQNLSCAITSVSRTASGGTSYSWSNGDNTAIATINAAGTYTVTVTAANGCTNTATTEVSLDATAPTASIGGTANLTCAVTSVTRTASGGTSYAWSNGLGTNATANISTAGTYTVTITAANGCTSTATAEVTIDNTTPTASITGTDSLNCTQNTVTRTASGGESYVWSNGLGANPTVNITNTGTYTVTVTGANGCSGTATTEVVFNNNLVVTAANDGPYEEQETINLMATGGPNYSWAGPDGFTSTLVNPSIASASPAKAGIYTVTVTKGSCTGTATTDVIINCSTPGMSYYLAYVDGAEVEVFAPLVSEMEVQTSNRRMTVLAIPNCELPIIESVKLQLSGTGNIQFYIDDHAPYSLYENNGATYGDVFEANYYTFIAKGYDQDDAQGNQVTERTLIQFSVVRGKRKLSSPLLSKYALCAGADLIVSANKSGDLDYNLGNVFQAFLSDENGSFTNQILIGSSANPNNIPCTIPSNVVGGSNYKVIVRSSSPIVSSDASASLSITSNSLSLLSPTNDVLSGTQTEQAIQTINAENKISGSSNVMYKAGKAILLAPGFSTASGNVFSAKIEDVCAE</sequence>
<dbReference type="InterPro" id="IPR022409">
    <property type="entry name" value="PKD/Chitinase_dom"/>
</dbReference>
<keyword evidence="9" id="KW-1185">Reference proteome</keyword>
<dbReference type="InterPro" id="IPR011050">
    <property type="entry name" value="Pectin_lyase_fold/virulence"/>
</dbReference>
<organism evidence="8 9">
    <name type="scientific">Arcticibacterium luteifluviistationis</name>
    <dbReference type="NCBI Taxonomy" id="1784714"/>
    <lineage>
        <taxon>Bacteria</taxon>
        <taxon>Pseudomonadati</taxon>
        <taxon>Bacteroidota</taxon>
        <taxon>Cytophagia</taxon>
        <taxon>Cytophagales</taxon>
        <taxon>Leadbetterellaceae</taxon>
        <taxon>Arcticibacterium</taxon>
    </lineage>
</organism>
<dbReference type="SUPFAM" id="SSF51126">
    <property type="entry name" value="Pectin lyase-like"/>
    <property type="match status" value="1"/>
</dbReference>